<keyword evidence="1" id="KW-0812">Transmembrane</keyword>
<keyword evidence="3" id="KW-1185">Reference proteome</keyword>
<sequence length="119" mass="13689">MTKTKYLFILTTILLCGAIIFWGTLYTTLVIFALVFTTVILLCVYGFIRGVVLSSASHRLLLFFRFRFQVLNNEITVPEDTNFVATQLKKIEQQIQDKEAKEAQLRSSDEQQTITSFAR</sequence>
<feature type="transmembrane region" description="Helical" evidence="1">
    <location>
        <begin position="7"/>
        <end position="25"/>
    </location>
</feature>
<feature type="transmembrane region" description="Helical" evidence="1">
    <location>
        <begin position="31"/>
        <end position="52"/>
    </location>
</feature>
<name>A0A5S9IT05_UABAM</name>
<dbReference type="EMBL" id="AP019860">
    <property type="protein sequence ID" value="BBM87197.1"/>
    <property type="molecule type" value="Genomic_DNA"/>
</dbReference>
<proteinExistence type="predicted"/>
<keyword evidence="1" id="KW-1133">Transmembrane helix</keyword>
<dbReference type="Proteomes" id="UP000326354">
    <property type="component" value="Chromosome"/>
</dbReference>
<organism evidence="2 3">
    <name type="scientific">Uabimicrobium amorphum</name>
    <dbReference type="NCBI Taxonomy" id="2596890"/>
    <lineage>
        <taxon>Bacteria</taxon>
        <taxon>Pseudomonadati</taxon>
        <taxon>Planctomycetota</taxon>
        <taxon>Candidatus Uabimicrobiia</taxon>
        <taxon>Candidatus Uabimicrobiales</taxon>
        <taxon>Candidatus Uabimicrobiaceae</taxon>
        <taxon>Candidatus Uabimicrobium</taxon>
    </lineage>
</organism>
<dbReference type="RefSeq" id="WP_151971224.1">
    <property type="nucleotide sequence ID" value="NZ_AP019860.1"/>
</dbReference>
<gene>
    <name evidence="2" type="ORF">UABAM_05600</name>
</gene>
<dbReference type="KEGG" id="uam:UABAM_05600"/>
<protein>
    <submittedName>
        <fullName evidence="2">Uncharacterized protein</fullName>
    </submittedName>
</protein>
<reference evidence="2 3" key="1">
    <citation type="submission" date="2019-08" db="EMBL/GenBank/DDBJ databases">
        <title>Complete genome sequence of Candidatus Uab amorphum.</title>
        <authorList>
            <person name="Shiratori T."/>
            <person name="Suzuki S."/>
            <person name="Kakizawa Y."/>
            <person name="Ishida K."/>
        </authorList>
    </citation>
    <scope>NUCLEOTIDE SEQUENCE [LARGE SCALE GENOMIC DNA]</scope>
    <source>
        <strain evidence="2 3">SRT547</strain>
    </source>
</reference>
<evidence type="ECO:0000313" key="3">
    <source>
        <dbReference type="Proteomes" id="UP000326354"/>
    </source>
</evidence>
<accession>A0A5S9IT05</accession>
<evidence type="ECO:0000256" key="1">
    <source>
        <dbReference type="SAM" id="Phobius"/>
    </source>
</evidence>
<evidence type="ECO:0000313" key="2">
    <source>
        <dbReference type="EMBL" id="BBM87197.1"/>
    </source>
</evidence>
<keyword evidence="1" id="KW-0472">Membrane</keyword>
<dbReference type="AlphaFoldDB" id="A0A5S9IT05"/>